<feature type="compositionally biased region" description="Low complexity" evidence="1">
    <location>
        <begin position="150"/>
        <end position="170"/>
    </location>
</feature>
<feature type="compositionally biased region" description="Polar residues" evidence="1">
    <location>
        <begin position="30"/>
        <end position="45"/>
    </location>
</feature>
<gene>
    <name evidence="2" type="ORF">BQ4739_LOCUS11196</name>
</gene>
<accession>A0A383W1H3</accession>
<dbReference type="AlphaFoldDB" id="A0A383W1H3"/>
<keyword evidence="3" id="KW-1185">Reference proteome</keyword>
<feature type="compositionally biased region" description="Polar residues" evidence="1">
    <location>
        <begin position="92"/>
        <end position="109"/>
    </location>
</feature>
<protein>
    <submittedName>
        <fullName evidence="2">Uncharacterized protein</fullName>
    </submittedName>
</protein>
<feature type="region of interest" description="Disordered" evidence="1">
    <location>
        <begin position="30"/>
        <end position="222"/>
    </location>
</feature>
<feature type="compositionally biased region" description="Basic and acidic residues" evidence="1">
    <location>
        <begin position="203"/>
        <end position="214"/>
    </location>
</feature>
<reference evidence="2 3" key="1">
    <citation type="submission" date="2016-10" db="EMBL/GenBank/DDBJ databases">
        <authorList>
            <person name="Cai Z."/>
        </authorList>
    </citation>
    <scope>NUCLEOTIDE SEQUENCE [LARGE SCALE GENOMIC DNA]</scope>
</reference>
<name>A0A383W1H3_TETOB</name>
<evidence type="ECO:0000313" key="3">
    <source>
        <dbReference type="Proteomes" id="UP000256970"/>
    </source>
</evidence>
<proteinExistence type="predicted"/>
<dbReference type="Proteomes" id="UP000256970">
    <property type="component" value="Unassembled WGS sequence"/>
</dbReference>
<feature type="compositionally biased region" description="Low complexity" evidence="1">
    <location>
        <begin position="46"/>
        <end position="75"/>
    </location>
</feature>
<evidence type="ECO:0000256" key="1">
    <source>
        <dbReference type="SAM" id="MobiDB-lite"/>
    </source>
</evidence>
<organism evidence="2 3">
    <name type="scientific">Tetradesmus obliquus</name>
    <name type="common">Green alga</name>
    <name type="synonym">Acutodesmus obliquus</name>
    <dbReference type="NCBI Taxonomy" id="3088"/>
    <lineage>
        <taxon>Eukaryota</taxon>
        <taxon>Viridiplantae</taxon>
        <taxon>Chlorophyta</taxon>
        <taxon>core chlorophytes</taxon>
        <taxon>Chlorophyceae</taxon>
        <taxon>CS clade</taxon>
        <taxon>Sphaeropleales</taxon>
        <taxon>Scenedesmaceae</taxon>
        <taxon>Tetradesmus</taxon>
    </lineage>
</organism>
<sequence>MMQLVACARASSGRAAAAAFNAPIITSSSWKPLSSRQIPCSSSAVQQQQQCTQQQQEQQQRQFSSKAGSDDSGSSQFTSSPKAVTSKGDPASNETSSSNNQPGHTTFTGTADVFQPSSSSGTQQQQEPSVATDSNRSWMSGDDLGTRVEAATSDSSTATASPNQQQQQQQGEGATLGVDAAAPECHPADPYCQAGEQAPMPDGFHEPEPGDDHIPPSSGFPA</sequence>
<dbReference type="EMBL" id="FNXT01001022">
    <property type="protein sequence ID" value="SZX71050.1"/>
    <property type="molecule type" value="Genomic_DNA"/>
</dbReference>
<evidence type="ECO:0000313" key="2">
    <source>
        <dbReference type="EMBL" id="SZX71050.1"/>
    </source>
</evidence>
<feature type="compositionally biased region" description="Low complexity" evidence="1">
    <location>
        <begin position="115"/>
        <end position="129"/>
    </location>
</feature>